<feature type="compositionally biased region" description="Basic and acidic residues" evidence="1">
    <location>
        <begin position="320"/>
        <end position="329"/>
    </location>
</feature>
<feature type="compositionally biased region" description="Acidic residues" evidence="1">
    <location>
        <begin position="281"/>
        <end position="297"/>
    </location>
</feature>
<protein>
    <submittedName>
        <fullName evidence="2">Uncharacterized protein</fullName>
    </submittedName>
</protein>
<evidence type="ECO:0000313" key="2">
    <source>
        <dbReference type="EMBL" id="CEM40991.1"/>
    </source>
</evidence>
<gene>
    <name evidence="2" type="ORF">Cvel_25703</name>
</gene>
<feature type="region of interest" description="Disordered" evidence="1">
    <location>
        <begin position="252"/>
        <end position="336"/>
    </location>
</feature>
<dbReference type="EMBL" id="CDMZ01002147">
    <property type="protein sequence ID" value="CEM40991.1"/>
    <property type="molecule type" value="Genomic_DNA"/>
</dbReference>
<evidence type="ECO:0000256" key="1">
    <source>
        <dbReference type="SAM" id="MobiDB-lite"/>
    </source>
</evidence>
<accession>A0A0G4HAE8</accession>
<sequence>MSQRAWGDPGGTWEDLPNLPRAEREALRKRLKRAERAAEVKGLREKHKVAPPKTGAPLGPRKVAQPGGLKLYPSEAKRKRTAKREAELFNLDASSEGDVSAESVSSGNLADAESQSSGFSNRVARRHFLSPQAKDHASVEGSVWSAAVSSAGAVLAAPPTKQIIWEGDDGRSTWSLGASSAVSELVGEFWGLQVAAASSSSSFFSLSEPVVVLAPAQQQQQQPRPSGLVRHHTAFHYRQAVTSEPVPIDVEEEVEVEGPPTPPKSQPSDKSDEKPPPLGAPDEDCDFPDDSEGEEEAESGKGRGNPLGGPPDGSDGSEGEGGKDGDGDRGGGGISL</sequence>
<dbReference type="AlphaFoldDB" id="A0A0G4HAE8"/>
<organism evidence="2">
    <name type="scientific">Chromera velia CCMP2878</name>
    <dbReference type="NCBI Taxonomy" id="1169474"/>
    <lineage>
        <taxon>Eukaryota</taxon>
        <taxon>Sar</taxon>
        <taxon>Alveolata</taxon>
        <taxon>Colpodellida</taxon>
        <taxon>Chromeraceae</taxon>
        <taxon>Chromera</taxon>
    </lineage>
</organism>
<feature type="compositionally biased region" description="Polar residues" evidence="1">
    <location>
        <begin position="102"/>
        <end position="118"/>
    </location>
</feature>
<feature type="region of interest" description="Disordered" evidence="1">
    <location>
        <begin position="35"/>
        <end position="118"/>
    </location>
</feature>
<reference evidence="2" key="1">
    <citation type="submission" date="2014-11" db="EMBL/GenBank/DDBJ databases">
        <authorList>
            <person name="Otto D Thomas"/>
            <person name="Naeem Raeece"/>
        </authorList>
    </citation>
    <scope>NUCLEOTIDE SEQUENCE</scope>
</reference>
<proteinExistence type="predicted"/>
<feature type="region of interest" description="Disordered" evidence="1">
    <location>
        <begin position="1"/>
        <end position="21"/>
    </location>
</feature>
<name>A0A0G4HAE8_9ALVE</name>
<feature type="compositionally biased region" description="Gly residues" evidence="1">
    <location>
        <begin position="302"/>
        <end position="311"/>
    </location>
</feature>